<name>A0ABV2US58_9ACTN</name>
<evidence type="ECO:0000313" key="3">
    <source>
        <dbReference type="Proteomes" id="UP001550210"/>
    </source>
</evidence>
<gene>
    <name evidence="2" type="ORF">ABZZ21_07340</name>
</gene>
<proteinExistence type="predicted"/>
<dbReference type="Proteomes" id="UP001550210">
    <property type="component" value="Unassembled WGS sequence"/>
</dbReference>
<comment type="caution">
    <text evidence="2">The sequence shown here is derived from an EMBL/GenBank/DDBJ whole genome shotgun (WGS) entry which is preliminary data.</text>
</comment>
<evidence type="ECO:0000256" key="1">
    <source>
        <dbReference type="SAM" id="SignalP"/>
    </source>
</evidence>
<reference evidence="2 3" key="1">
    <citation type="submission" date="2024-06" db="EMBL/GenBank/DDBJ databases">
        <title>The Natural Products Discovery Center: Release of the First 8490 Sequenced Strains for Exploring Actinobacteria Biosynthetic Diversity.</title>
        <authorList>
            <person name="Kalkreuter E."/>
            <person name="Kautsar S.A."/>
            <person name="Yang D."/>
            <person name="Bader C.D."/>
            <person name="Teijaro C.N."/>
            <person name="Fluegel L."/>
            <person name="Davis C.M."/>
            <person name="Simpson J.R."/>
            <person name="Lauterbach L."/>
            <person name="Steele A.D."/>
            <person name="Gui C."/>
            <person name="Meng S."/>
            <person name="Li G."/>
            <person name="Viehrig K."/>
            <person name="Ye F."/>
            <person name="Su P."/>
            <person name="Kiefer A.F."/>
            <person name="Nichols A."/>
            <person name="Cepeda A.J."/>
            <person name="Yan W."/>
            <person name="Fan B."/>
            <person name="Jiang Y."/>
            <person name="Adhikari A."/>
            <person name="Zheng C.-J."/>
            <person name="Schuster L."/>
            <person name="Cowan T.M."/>
            <person name="Smanski M.J."/>
            <person name="Chevrette M.G."/>
            <person name="De Carvalho L.P.S."/>
            <person name="Shen B."/>
        </authorList>
    </citation>
    <scope>NUCLEOTIDE SEQUENCE [LARGE SCALE GENOMIC DNA]</scope>
    <source>
        <strain evidence="2 3">NPDC006434</strain>
    </source>
</reference>
<feature type="chain" id="PRO_5046947403" evidence="1">
    <location>
        <begin position="28"/>
        <end position="235"/>
    </location>
</feature>
<keyword evidence="1" id="KW-0732">Signal</keyword>
<organism evidence="2 3">
    <name type="scientific">Streptomyces ossamyceticus</name>
    <dbReference type="NCBI Taxonomy" id="249581"/>
    <lineage>
        <taxon>Bacteria</taxon>
        <taxon>Bacillati</taxon>
        <taxon>Actinomycetota</taxon>
        <taxon>Actinomycetes</taxon>
        <taxon>Kitasatosporales</taxon>
        <taxon>Streptomycetaceae</taxon>
        <taxon>Streptomyces</taxon>
    </lineage>
</organism>
<protein>
    <submittedName>
        <fullName evidence="2">Uncharacterized protein</fullName>
    </submittedName>
</protein>
<keyword evidence="3" id="KW-1185">Reference proteome</keyword>
<dbReference type="RefSeq" id="WP_355393847.1">
    <property type="nucleotide sequence ID" value="NZ_JBEXPZ010000007.1"/>
</dbReference>
<accession>A0ABV2US58</accession>
<feature type="signal peptide" evidence="1">
    <location>
        <begin position="1"/>
        <end position="27"/>
    </location>
</feature>
<evidence type="ECO:0000313" key="2">
    <source>
        <dbReference type="EMBL" id="MET9844388.1"/>
    </source>
</evidence>
<sequence>MRNRITATVVAAAASVALLGGSGQALAADTAPAAPSQLTVDAYKTWLKRAPGGGPTLKAFSRLPAPKQRAFVGYLQNARVFKAFGITQTGDIPSKAKTKTVRYNRDVTFTSTTVAASRTAKSTKTVSLSVTATERIFDIPVTSATTTLSYETGKDGMITGKGRKSGHKGTNFNAAFTVKAGATAFAPEANMLDAVTNWTATPRFKSAGTKPIKKLQVLTGLGDHGTATTFRTVGS</sequence>
<dbReference type="EMBL" id="JBEXPZ010000007">
    <property type="protein sequence ID" value="MET9844388.1"/>
    <property type="molecule type" value="Genomic_DNA"/>
</dbReference>